<reference evidence="4 5" key="1">
    <citation type="submission" date="2017-07" db="EMBL/GenBank/DDBJ databases">
        <title>Genomes of Fischerella (Mastigocladus) sp. strains.</title>
        <authorList>
            <person name="Miller S.R."/>
        </authorList>
    </citation>
    <scope>NUCLEOTIDE SEQUENCE [LARGE SCALE GENOMIC DNA]</scope>
    <source>
        <strain evidence="4 5">CCMEE 5318</strain>
    </source>
</reference>
<comment type="caution">
    <text evidence="4">The sequence shown here is derived from an EMBL/GenBank/DDBJ whole genome shotgun (WGS) entry which is preliminary data.</text>
</comment>
<accession>A0A2N6L5A9</accession>
<feature type="domain" description="Transposase IS204/IS1001/IS1096/IS1165 zinc-finger" evidence="3">
    <location>
        <begin position="58"/>
        <end position="101"/>
    </location>
</feature>
<evidence type="ECO:0000313" key="4">
    <source>
        <dbReference type="EMBL" id="PMB16964.1"/>
    </source>
</evidence>
<dbReference type="InterPro" id="IPR029261">
    <property type="entry name" value="Transposase_Znf"/>
</dbReference>
<feature type="domain" description="Transposase IS204/IS1001/IS1096/IS1165 helix-turn-helix" evidence="2">
    <location>
        <begin position="114"/>
        <end position="159"/>
    </location>
</feature>
<proteinExistence type="predicted"/>
<dbReference type="InterPro" id="IPR032877">
    <property type="entry name" value="Transposase_HTH"/>
</dbReference>
<dbReference type="EMBL" id="NMQE01000865">
    <property type="protein sequence ID" value="PMB16964.1"/>
    <property type="molecule type" value="Genomic_DNA"/>
</dbReference>
<evidence type="ECO:0000259" key="3">
    <source>
        <dbReference type="Pfam" id="PF14690"/>
    </source>
</evidence>
<sequence length="434" mass="48398">MADMAAVLGLGTVMSNGMNELFTAALGLSSPWQVSEVRFEQAAHEIHFDVRCEARRLPCPRCGAADQPIHDRQARVWQHLHFFQFRAFVHAEVPRVRCAVCGERGEPEVHQVLVPWARARSGFTLLMEALVVTLVRMSGMPVRQVAALLGVTDQRLWRSLEALVDAARETVSMAAVTAIGIDEKHVGRIGVVSVVHDVGSGAVLHVSRGAKAANLNAFVADLTAHGGSPERIETVTLDMARAYIAGVASHLPNAATCFDPFHLVQLANEAMDQVRRHEVAERPELKGTRYHWLKDASDWTRAELDLHWLRMTRCQTTRAWQMKEAFRELLRLRRQPNAPVILLLDRWISWARRSRLAPFKRLAKTFAHHRAGIERMLAGAHSNARAESINAAIQAQISRARGFRTFAKLRTIVYLTLGGLRLPNCPLRPAPTPA</sequence>
<evidence type="ECO:0000259" key="2">
    <source>
        <dbReference type="Pfam" id="PF13542"/>
    </source>
</evidence>
<dbReference type="PANTHER" id="PTHR33498">
    <property type="entry name" value="TRANSPOSASE FOR INSERTION SEQUENCE ELEMENT IS1557"/>
    <property type="match status" value="1"/>
</dbReference>
<evidence type="ECO:0000259" key="1">
    <source>
        <dbReference type="Pfam" id="PF01610"/>
    </source>
</evidence>
<dbReference type="Pfam" id="PF14690">
    <property type="entry name" value="Zn_ribbon_ISL3"/>
    <property type="match status" value="1"/>
</dbReference>
<dbReference type="InterPro" id="IPR047951">
    <property type="entry name" value="Transpos_ISL3"/>
</dbReference>
<dbReference type="Pfam" id="PF13542">
    <property type="entry name" value="HTH_Tnp_ISL3"/>
    <property type="match status" value="1"/>
</dbReference>
<name>A0A2N6L5A9_9CYAN</name>
<dbReference type="AlphaFoldDB" id="A0A2N6L5A9"/>
<dbReference type="InterPro" id="IPR002560">
    <property type="entry name" value="Transposase_DDE"/>
</dbReference>
<dbReference type="Proteomes" id="UP000235081">
    <property type="component" value="Unassembled WGS sequence"/>
</dbReference>
<evidence type="ECO:0000313" key="5">
    <source>
        <dbReference type="Proteomes" id="UP000235081"/>
    </source>
</evidence>
<dbReference type="Pfam" id="PF01610">
    <property type="entry name" value="DDE_Tnp_ISL3"/>
    <property type="match status" value="1"/>
</dbReference>
<dbReference type="NCBIfam" id="NF033550">
    <property type="entry name" value="transpos_ISL3"/>
    <property type="match status" value="1"/>
</dbReference>
<dbReference type="PANTHER" id="PTHR33498:SF1">
    <property type="entry name" value="TRANSPOSASE FOR INSERTION SEQUENCE ELEMENT IS1557"/>
    <property type="match status" value="1"/>
</dbReference>
<protein>
    <submittedName>
        <fullName evidence="4">ISL3 family transposase</fullName>
    </submittedName>
</protein>
<organism evidence="4 5">
    <name type="scientific">Fischerella thermalis CCMEE 5318</name>
    <dbReference type="NCBI Taxonomy" id="2019666"/>
    <lineage>
        <taxon>Bacteria</taxon>
        <taxon>Bacillati</taxon>
        <taxon>Cyanobacteriota</taxon>
        <taxon>Cyanophyceae</taxon>
        <taxon>Nostocales</taxon>
        <taxon>Hapalosiphonaceae</taxon>
        <taxon>Fischerella</taxon>
    </lineage>
</organism>
<feature type="domain" description="Transposase IS204/IS1001/IS1096/IS1165 DDE" evidence="1">
    <location>
        <begin position="179"/>
        <end position="412"/>
    </location>
</feature>
<gene>
    <name evidence="4" type="ORF">CEN46_24555</name>
</gene>